<dbReference type="InterPro" id="IPR051199">
    <property type="entry name" value="LPS_LOS_Heptosyltrfase"/>
</dbReference>
<dbReference type="CDD" id="cd03789">
    <property type="entry name" value="GT9_LPS_heptosyltransferase"/>
    <property type="match status" value="1"/>
</dbReference>
<dbReference type="NCBIfam" id="TIGR02195">
    <property type="entry name" value="heptsyl_trn_II"/>
    <property type="match status" value="1"/>
</dbReference>
<keyword evidence="1 6" id="KW-0328">Glycosyltransferase</keyword>
<protein>
    <recommendedName>
        <fullName evidence="4">lipopolysaccharide heptosyltransferase II</fullName>
        <ecNumber evidence="4">2.4.99.24</ecNumber>
    </recommendedName>
</protein>
<dbReference type="SUPFAM" id="SSF53756">
    <property type="entry name" value="UDP-Glycosyltransferase/glycogen phosphorylase"/>
    <property type="match status" value="1"/>
</dbReference>
<dbReference type="EMBL" id="JAVDVX010000001">
    <property type="protein sequence ID" value="MDR7088365.1"/>
    <property type="molecule type" value="Genomic_DNA"/>
</dbReference>
<evidence type="ECO:0000256" key="2">
    <source>
        <dbReference type="ARBA" id="ARBA00022679"/>
    </source>
</evidence>
<comment type="catalytic activity">
    <reaction evidence="5">
        <text>an L-alpha-D-Hep-(1-&gt;5)-[alpha-Kdo-(2-&gt;4)]-alpha-Kdo-(2-&gt;6)-lipid A + ADP-L-glycero-beta-D-manno-heptose = an L-alpha-D-Hep-(1-&gt;3)-L-alpha-D-Hep-(1-&gt;5)-[alpha-Kdo-(2-&gt;4)]-alpha-Kdo-(2-&gt;6)-lipid A + ADP + H(+)</text>
        <dbReference type="Rhea" id="RHEA:74071"/>
        <dbReference type="ChEBI" id="CHEBI:15378"/>
        <dbReference type="ChEBI" id="CHEBI:61506"/>
        <dbReference type="ChEBI" id="CHEBI:193068"/>
        <dbReference type="ChEBI" id="CHEBI:193069"/>
        <dbReference type="ChEBI" id="CHEBI:456216"/>
        <dbReference type="EC" id="2.4.99.24"/>
    </reaction>
</comment>
<comment type="similarity">
    <text evidence="3">Belongs to the glycosyltransferase 9 family.</text>
</comment>
<accession>A0ABU1UT53</accession>
<keyword evidence="7" id="KW-1185">Reference proteome</keyword>
<evidence type="ECO:0000256" key="5">
    <source>
        <dbReference type="ARBA" id="ARBA00047503"/>
    </source>
</evidence>
<dbReference type="PANTHER" id="PTHR30160:SF7">
    <property type="entry name" value="ADP-HEPTOSE--LPS HEPTOSYLTRANSFERASE 2"/>
    <property type="match status" value="1"/>
</dbReference>
<evidence type="ECO:0000313" key="7">
    <source>
        <dbReference type="Proteomes" id="UP001253595"/>
    </source>
</evidence>
<dbReference type="Pfam" id="PF01075">
    <property type="entry name" value="Glyco_transf_9"/>
    <property type="match status" value="1"/>
</dbReference>
<evidence type="ECO:0000313" key="6">
    <source>
        <dbReference type="EMBL" id="MDR7088365.1"/>
    </source>
</evidence>
<dbReference type="RefSeq" id="WP_310067905.1">
    <property type="nucleotide sequence ID" value="NZ_JAVDVX010000001.1"/>
</dbReference>
<dbReference type="PANTHER" id="PTHR30160">
    <property type="entry name" value="TETRAACYLDISACCHARIDE 4'-KINASE-RELATED"/>
    <property type="match status" value="1"/>
</dbReference>
<keyword evidence="2 6" id="KW-0808">Transferase</keyword>
<gene>
    <name evidence="6" type="ORF">J2X05_000368</name>
</gene>
<name>A0ABU1UT53_9GAMM</name>
<dbReference type="InterPro" id="IPR011910">
    <property type="entry name" value="RfaF"/>
</dbReference>
<sequence length="380" mass="42057">MAELLSTVESPTAELPPMTEIAFPAELKKIQKILVIGPAWIGDMMMAQTLFKLLKLRNPKVHIDVLASGWTRQLLACMPEIHNVIDMPLGHGTFGLGERRALGKSLAGEGYDQAIVLPNSFKSAFVPFFANIPVRTGWRGELRYGLLNDVRVLDKKRYPLMVQRYAALALPKNAEPLQKFPFPELRVEKSQQPQLLTKFALQLNRPLLILCPGAEYGPAKRWPEHYFAEVVDEKIRAGWQVWLMGSAKDHPVADAIRNLLLDDERAHCYNLAGGTSLGEAIELMACADAVLSNDSGLMHIAAALQKPLAVIYGSTSPEHTPPLTEQVSIISNQIECSPCFERECPKVHHKCLRELMPQQVLAALNALIAQPAIVAMENPG</sequence>
<organism evidence="6 7">
    <name type="scientific">Cellvibrio fibrivorans</name>
    <dbReference type="NCBI Taxonomy" id="126350"/>
    <lineage>
        <taxon>Bacteria</taxon>
        <taxon>Pseudomonadati</taxon>
        <taxon>Pseudomonadota</taxon>
        <taxon>Gammaproteobacteria</taxon>
        <taxon>Cellvibrionales</taxon>
        <taxon>Cellvibrionaceae</taxon>
        <taxon>Cellvibrio</taxon>
    </lineage>
</organism>
<proteinExistence type="inferred from homology"/>
<evidence type="ECO:0000256" key="1">
    <source>
        <dbReference type="ARBA" id="ARBA00022676"/>
    </source>
</evidence>
<dbReference type="EC" id="2.4.99.24" evidence="4"/>
<evidence type="ECO:0000256" key="4">
    <source>
        <dbReference type="ARBA" id="ARBA00044042"/>
    </source>
</evidence>
<dbReference type="GO" id="GO:0016757">
    <property type="term" value="F:glycosyltransferase activity"/>
    <property type="evidence" value="ECO:0007669"/>
    <property type="project" value="UniProtKB-KW"/>
</dbReference>
<dbReference type="Gene3D" id="3.40.50.2000">
    <property type="entry name" value="Glycogen Phosphorylase B"/>
    <property type="match status" value="2"/>
</dbReference>
<comment type="caution">
    <text evidence="6">The sequence shown here is derived from an EMBL/GenBank/DDBJ whole genome shotgun (WGS) entry which is preliminary data.</text>
</comment>
<dbReference type="Proteomes" id="UP001253595">
    <property type="component" value="Unassembled WGS sequence"/>
</dbReference>
<reference evidence="6 7" key="1">
    <citation type="submission" date="2023-07" db="EMBL/GenBank/DDBJ databases">
        <title>Sorghum-associated microbial communities from plants grown in Nebraska, USA.</title>
        <authorList>
            <person name="Schachtman D."/>
        </authorList>
    </citation>
    <scope>NUCLEOTIDE SEQUENCE [LARGE SCALE GENOMIC DNA]</scope>
    <source>
        <strain evidence="6 7">BE190</strain>
    </source>
</reference>
<dbReference type="InterPro" id="IPR002201">
    <property type="entry name" value="Glyco_trans_9"/>
</dbReference>
<evidence type="ECO:0000256" key="3">
    <source>
        <dbReference type="ARBA" id="ARBA00043995"/>
    </source>
</evidence>